<dbReference type="AlphaFoldDB" id="A0A1F5GES4"/>
<protein>
    <submittedName>
        <fullName evidence="1">Uncharacterized protein</fullName>
    </submittedName>
</protein>
<dbReference type="EMBL" id="MFBF01000046">
    <property type="protein sequence ID" value="OGD90372.1"/>
    <property type="molecule type" value="Genomic_DNA"/>
</dbReference>
<organism evidence="1 2">
    <name type="scientific">Candidatus Curtissbacteria bacterium RIFCSPHIGHO2_02_FULL_42_15</name>
    <dbReference type="NCBI Taxonomy" id="1797716"/>
    <lineage>
        <taxon>Bacteria</taxon>
        <taxon>Candidatus Curtissiibacteriota</taxon>
    </lineage>
</organism>
<name>A0A1F5GES4_9BACT</name>
<evidence type="ECO:0000313" key="2">
    <source>
        <dbReference type="Proteomes" id="UP000177124"/>
    </source>
</evidence>
<dbReference type="Proteomes" id="UP000177124">
    <property type="component" value="Unassembled WGS sequence"/>
</dbReference>
<accession>A0A1F5GES4</accession>
<dbReference type="STRING" id="1797716.A3D07_00780"/>
<reference evidence="1 2" key="1">
    <citation type="journal article" date="2016" name="Nat. Commun.">
        <title>Thousands of microbial genomes shed light on interconnected biogeochemical processes in an aquifer system.</title>
        <authorList>
            <person name="Anantharaman K."/>
            <person name="Brown C.T."/>
            <person name="Hug L.A."/>
            <person name="Sharon I."/>
            <person name="Castelle C.J."/>
            <person name="Probst A.J."/>
            <person name="Thomas B.C."/>
            <person name="Singh A."/>
            <person name="Wilkins M.J."/>
            <person name="Karaoz U."/>
            <person name="Brodie E.L."/>
            <person name="Williams K.H."/>
            <person name="Hubbard S.S."/>
            <person name="Banfield J.F."/>
        </authorList>
    </citation>
    <scope>NUCLEOTIDE SEQUENCE [LARGE SCALE GENOMIC DNA]</scope>
</reference>
<proteinExistence type="predicted"/>
<evidence type="ECO:0000313" key="1">
    <source>
        <dbReference type="EMBL" id="OGD90372.1"/>
    </source>
</evidence>
<comment type="caution">
    <text evidence="1">The sequence shown here is derived from an EMBL/GenBank/DDBJ whole genome shotgun (WGS) entry which is preliminary data.</text>
</comment>
<gene>
    <name evidence="1" type="ORF">A3D07_00780</name>
</gene>
<sequence>MKRAAFQILLPVIAILLFLLVTKLAFAQAVPTIISHQGRLLNASNQPVTTQVIVVFAIYNAATGGTQVWTETQSVTPDNLGFYETFLGGVTALPSTLPNPSYLQIQVQSETLSPRLQFGSVPFAQKAGDLDCIDCKVGIGTLNPTTPLHVFGQSTFDGRLISTGNFEVQFNGTSPAFFKVFNDCCEKFSIKQDGEIRFGPFGNILIQPANTEIGIGTLDPNERLHIVGGNVAITSQGNGLILKAADGPNCYLLTVNNTGIVNTNLVTCP</sequence>